<dbReference type="AlphaFoldDB" id="A0A382G2B5"/>
<reference evidence="1" key="1">
    <citation type="submission" date="2018-05" db="EMBL/GenBank/DDBJ databases">
        <authorList>
            <person name="Lanie J.A."/>
            <person name="Ng W.-L."/>
            <person name="Kazmierczak K.M."/>
            <person name="Andrzejewski T.M."/>
            <person name="Davidsen T.M."/>
            <person name="Wayne K.J."/>
            <person name="Tettelin H."/>
            <person name="Glass J.I."/>
            <person name="Rusch D."/>
            <person name="Podicherti R."/>
            <person name="Tsui H.-C.T."/>
            <person name="Winkler M.E."/>
        </authorList>
    </citation>
    <scope>NUCLEOTIDE SEQUENCE</scope>
</reference>
<dbReference type="InterPro" id="IPR029063">
    <property type="entry name" value="SAM-dependent_MTases_sf"/>
</dbReference>
<dbReference type="PROSITE" id="PS51257">
    <property type="entry name" value="PROKAR_LIPOPROTEIN"/>
    <property type="match status" value="1"/>
</dbReference>
<accession>A0A382G2B5</accession>
<evidence type="ECO:0000313" key="1">
    <source>
        <dbReference type="EMBL" id="SVB68331.1"/>
    </source>
</evidence>
<evidence type="ECO:0008006" key="2">
    <source>
        <dbReference type="Google" id="ProtNLM"/>
    </source>
</evidence>
<dbReference type="Gene3D" id="3.40.50.150">
    <property type="entry name" value="Vaccinia Virus protein VP39"/>
    <property type="match status" value="1"/>
</dbReference>
<proteinExistence type="predicted"/>
<dbReference type="SUPFAM" id="SSF53335">
    <property type="entry name" value="S-adenosyl-L-methionine-dependent methyltransferases"/>
    <property type="match status" value="1"/>
</dbReference>
<dbReference type="PIRSF" id="PIRSF031679">
    <property type="entry name" value="Mtase_Alr7345_prd"/>
    <property type="match status" value="1"/>
</dbReference>
<dbReference type="EMBL" id="UINC01052704">
    <property type="protein sequence ID" value="SVB68331.1"/>
    <property type="molecule type" value="Genomic_DNA"/>
</dbReference>
<sequence length="279" mass="31079">MKFKLFFTVLAIGLVGQACSAKARDGEGVAESGSRFERILAGEHRSDANRSRDRYRHPEKTLEFFGLSENTHVVEIWPAGGWYTEVIAPYVNEKGKYYAAHWDPESNVEFIRRGARAYQDKLAAYPNLYGTAEMTVLMPPDHLEIAPPESVDLVVTFRNIHNWMPRGSADDIFSAIYRALKPGGVLGVVEHRGNSAVPQDPKAASGYVNQGYAIAMAEQAGFVLEATSEINANSNDTKDYETGVWTLPPTLRLQEKDKDMYQAIGESDRFTIRFVKPAA</sequence>
<protein>
    <recommendedName>
        <fullName evidence="2">Methyltransferase type 11 domain-containing protein</fullName>
    </recommendedName>
</protein>
<dbReference type="InterPro" id="IPR016980">
    <property type="entry name" value="S-AdoMet-dep_MeTrfase_Alr7345"/>
</dbReference>
<gene>
    <name evidence="1" type="ORF">METZ01_LOCUS221185</name>
</gene>
<dbReference type="CDD" id="cd02440">
    <property type="entry name" value="AdoMet_MTases"/>
    <property type="match status" value="1"/>
</dbReference>
<name>A0A382G2B5_9ZZZZ</name>
<organism evidence="1">
    <name type="scientific">marine metagenome</name>
    <dbReference type="NCBI Taxonomy" id="408172"/>
    <lineage>
        <taxon>unclassified sequences</taxon>
        <taxon>metagenomes</taxon>
        <taxon>ecological metagenomes</taxon>
    </lineage>
</organism>